<evidence type="ECO:0000256" key="5">
    <source>
        <dbReference type="ARBA" id="ARBA00022692"/>
    </source>
</evidence>
<keyword evidence="5 10" id="KW-0812">Transmembrane</keyword>
<dbReference type="PANTHER" id="PTHR21320:SF3">
    <property type="entry name" value="CYTOCHROME C OXIDASE ASSEMBLY PROTEIN COX11, MITOCHONDRIAL-RELATED"/>
    <property type="match status" value="1"/>
</dbReference>
<accession>A0A3L8PXM2</accession>
<evidence type="ECO:0000256" key="7">
    <source>
        <dbReference type="ARBA" id="ARBA00022989"/>
    </source>
</evidence>
<evidence type="ECO:0000256" key="1">
    <source>
        <dbReference type="ARBA" id="ARBA00004007"/>
    </source>
</evidence>
<dbReference type="Proteomes" id="UP000281474">
    <property type="component" value="Unassembled WGS sequence"/>
</dbReference>
<dbReference type="GO" id="GO:0005886">
    <property type="term" value="C:plasma membrane"/>
    <property type="evidence" value="ECO:0007669"/>
    <property type="project" value="UniProtKB-SubCell"/>
</dbReference>
<dbReference type="GO" id="GO:0005507">
    <property type="term" value="F:copper ion binding"/>
    <property type="evidence" value="ECO:0007669"/>
    <property type="project" value="InterPro"/>
</dbReference>
<evidence type="ECO:0000256" key="4">
    <source>
        <dbReference type="ARBA" id="ARBA00015384"/>
    </source>
</evidence>
<keyword evidence="12" id="KW-1185">Reference proteome</keyword>
<dbReference type="SUPFAM" id="SSF110111">
    <property type="entry name" value="Ctag/Cox11"/>
    <property type="match status" value="1"/>
</dbReference>
<evidence type="ECO:0000313" key="11">
    <source>
        <dbReference type="EMBL" id="RLV59198.1"/>
    </source>
</evidence>
<comment type="subcellular location">
    <subcellularLocation>
        <location evidence="2">Cell inner membrane</location>
        <topology evidence="2">Single-pass type II membrane protein</topology>
        <orientation evidence="2">Periplasmic side</orientation>
    </subcellularLocation>
</comment>
<sequence>MTASTQSNKKLITYLVLGCLGMFGFGFALVPLYDIMCDTLGINGKTATTAQAYDQQVINKSRTIRIEFMAHIQPGMKWDFGPTTNVLEVHPGELVKTAFVAKNNASKRMIAQAIPSISPGLGAKYFHKTECFCFQQQPVDGQSPADFPLVFFVDPQLPKDIHTLTLSYTLYDITEKTLGEALTGPQAQGVTP</sequence>
<gene>
    <name evidence="11" type="ORF">D5018_13350</name>
</gene>
<dbReference type="Pfam" id="PF04442">
    <property type="entry name" value="CtaG_Cox11"/>
    <property type="match status" value="1"/>
</dbReference>
<protein>
    <recommendedName>
        <fullName evidence="4">Cytochrome c oxidase assembly protein CtaG</fullName>
    </recommendedName>
</protein>
<dbReference type="Gene3D" id="2.60.370.10">
    <property type="entry name" value="Ctag/Cox11"/>
    <property type="match status" value="1"/>
</dbReference>
<keyword evidence="9 10" id="KW-0472">Membrane</keyword>
<evidence type="ECO:0000313" key="12">
    <source>
        <dbReference type="Proteomes" id="UP000281474"/>
    </source>
</evidence>
<dbReference type="PIRSF" id="PIRSF005413">
    <property type="entry name" value="COX11"/>
    <property type="match status" value="1"/>
</dbReference>
<evidence type="ECO:0000256" key="3">
    <source>
        <dbReference type="ARBA" id="ARBA00009620"/>
    </source>
</evidence>
<dbReference type="EMBL" id="QZEI01000041">
    <property type="protein sequence ID" value="RLV59198.1"/>
    <property type="molecule type" value="Genomic_DNA"/>
</dbReference>
<dbReference type="InterPro" id="IPR023471">
    <property type="entry name" value="CtaG/Cox11_dom_sf"/>
</dbReference>
<feature type="transmembrane region" description="Helical" evidence="10">
    <location>
        <begin position="12"/>
        <end position="33"/>
    </location>
</feature>
<dbReference type="OrthoDB" id="9804841at2"/>
<comment type="function">
    <text evidence="1">Exerts its effect at some terminal stage of cytochrome c oxidase synthesis, probably by being involved in the insertion of the copper B into subunit I.</text>
</comment>
<evidence type="ECO:0000256" key="6">
    <source>
        <dbReference type="ARBA" id="ARBA00022968"/>
    </source>
</evidence>
<reference evidence="11 12" key="1">
    <citation type="submission" date="2018-09" db="EMBL/GenBank/DDBJ databases">
        <title>Phylogeny of the Shewanellaceae, and recommendation for two new genera, Pseudoshewanella and Parashewanella.</title>
        <authorList>
            <person name="Wang G."/>
        </authorList>
    </citation>
    <scope>NUCLEOTIDE SEQUENCE [LARGE SCALE GENOMIC DNA]</scope>
    <source>
        <strain evidence="11 12">C51</strain>
    </source>
</reference>
<organism evidence="11 12">
    <name type="scientific">Parashewanella curva</name>
    <dbReference type="NCBI Taxonomy" id="2338552"/>
    <lineage>
        <taxon>Bacteria</taxon>
        <taxon>Pseudomonadati</taxon>
        <taxon>Pseudomonadota</taxon>
        <taxon>Gammaproteobacteria</taxon>
        <taxon>Alteromonadales</taxon>
        <taxon>Shewanellaceae</taxon>
        <taxon>Parashewanella</taxon>
    </lineage>
</organism>
<comment type="similarity">
    <text evidence="3">Belongs to the COX11/CtaG family.</text>
</comment>
<keyword evidence="8" id="KW-0186">Copper</keyword>
<dbReference type="InterPro" id="IPR007533">
    <property type="entry name" value="Cyt_c_oxidase_assmbl_CtaG"/>
</dbReference>
<keyword evidence="7 10" id="KW-1133">Transmembrane helix</keyword>
<proteinExistence type="inferred from homology"/>
<dbReference type="PANTHER" id="PTHR21320">
    <property type="entry name" value="CYTOCHROME C OXIDASE ASSEMBLY PROTEIN COX11-RELATED"/>
    <property type="match status" value="1"/>
</dbReference>
<dbReference type="AlphaFoldDB" id="A0A3L8PXM2"/>
<name>A0A3L8PXM2_9GAMM</name>
<evidence type="ECO:0000256" key="2">
    <source>
        <dbReference type="ARBA" id="ARBA00004382"/>
    </source>
</evidence>
<evidence type="ECO:0000256" key="9">
    <source>
        <dbReference type="ARBA" id="ARBA00023136"/>
    </source>
</evidence>
<evidence type="ECO:0000256" key="10">
    <source>
        <dbReference type="SAM" id="Phobius"/>
    </source>
</evidence>
<evidence type="ECO:0000256" key="8">
    <source>
        <dbReference type="ARBA" id="ARBA00023008"/>
    </source>
</evidence>
<comment type="caution">
    <text evidence="11">The sequence shown here is derived from an EMBL/GenBank/DDBJ whole genome shotgun (WGS) entry which is preliminary data.</text>
</comment>
<dbReference type="RefSeq" id="WP_121839497.1">
    <property type="nucleotide sequence ID" value="NZ_ML014790.1"/>
</dbReference>
<dbReference type="NCBIfam" id="NF003465">
    <property type="entry name" value="PRK05089.1"/>
    <property type="match status" value="1"/>
</dbReference>
<keyword evidence="6" id="KW-0735">Signal-anchor</keyword>